<dbReference type="Pfam" id="PF13361">
    <property type="entry name" value="UvrD_C"/>
    <property type="match status" value="1"/>
</dbReference>
<dbReference type="PANTHER" id="PTHR11070:SF2">
    <property type="entry name" value="ATP-DEPENDENT DNA HELICASE SRS2"/>
    <property type="match status" value="1"/>
</dbReference>
<reference evidence="12 13" key="1">
    <citation type="submission" date="2021-05" db="EMBL/GenBank/DDBJ databases">
        <title>Complete Genome Sequence of Stenotrophomonas pavanii strain Y.</title>
        <authorList>
            <person name="Dohra H."/>
            <person name="Mohad Din A.R.J."/>
            <person name="Suzuki K."/>
            <person name="Fatma A."/>
            <person name="Honjyo M."/>
            <person name="Nishimura T."/>
            <person name="Moriuch R."/>
            <person name="Masuda K."/>
            <person name="Minoura A."/>
            <person name="Tashiro Y."/>
            <person name="Futamata H."/>
        </authorList>
    </citation>
    <scope>NUCLEOTIDE SEQUENCE [LARGE SCALE GENOMIC DNA]</scope>
    <source>
        <strain evidence="13">Y</strain>
    </source>
</reference>
<feature type="domain" description="UvrD-like helicase ATP-binding" evidence="11">
    <location>
        <begin position="11"/>
        <end position="298"/>
    </location>
</feature>
<evidence type="ECO:0000259" key="11">
    <source>
        <dbReference type="PROSITE" id="PS51198"/>
    </source>
</evidence>
<evidence type="ECO:0000256" key="3">
    <source>
        <dbReference type="ARBA" id="ARBA00022806"/>
    </source>
</evidence>
<protein>
    <recommendedName>
        <fullName evidence="7">DNA 3'-5' helicase</fullName>
        <ecNumber evidence="7">5.6.2.4</ecNumber>
    </recommendedName>
    <alternativeName>
        <fullName evidence="8">DNA 3'-5' helicase II</fullName>
    </alternativeName>
</protein>
<dbReference type="PROSITE" id="PS51198">
    <property type="entry name" value="UVRD_HELICASE_ATP_BIND"/>
    <property type="match status" value="1"/>
</dbReference>
<dbReference type="PANTHER" id="PTHR11070">
    <property type="entry name" value="UVRD / RECB / PCRA DNA HELICASE FAMILY MEMBER"/>
    <property type="match status" value="1"/>
</dbReference>
<dbReference type="EMBL" id="AP024684">
    <property type="protein sequence ID" value="BCX42187.1"/>
    <property type="molecule type" value="Genomic_DNA"/>
</dbReference>
<evidence type="ECO:0000256" key="8">
    <source>
        <dbReference type="ARBA" id="ARBA00034923"/>
    </source>
</evidence>
<evidence type="ECO:0000256" key="4">
    <source>
        <dbReference type="ARBA" id="ARBA00022840"/>
    </source>
</evidence>
<dbReference type="EC" id="5.6.2.4" evidence="7"/>
<evidence type="ECO:0000313" key="13">
    <source>
        <dbReference type="Proteomes" id="UP000825066"/>
    </source>
</evidence>
<evidence type="ECO:0000256" key="7">
    <source>
        <dbReference type="ARBA" id="ARBA00034808"/>
    </source>
</evidence>
<evidence type="ECO:0000256" key="5">
    <source>
        <dbReference type="ARBA" id="ARBA00023235"/>
    </source>
</evidence>
<sequence length="626" mass="70036">MKPEQWMPVGVAALEESALEVVRSAGHRSVIAGPGAGKTELLAQRAAFLLQTGASRSPRRILAISFKRDAAANLMARVRARCHPRQADRLDSMTFSAFAKSLLDRFGQGLPQAWRPTPDYQILIPRKGFYADFLSDLRKVPPEVGTVEDISAILHKSFERDFVLANPLQEEGFDAPTPGQWAAECFWLTALHVYKPSQLTFEMLTRLAELLVRVNPQIRSALQVTYSHVFLDEFQDTTREQYDLVRAIFLGSESEITAVGDNKQQIMRWAGAMRDPFAAFEQDFGAQRVPLSNNYRSSSNLVQMQAVLARALDPRAVTPVPMASLVRTAGTCELWNFTKAEEEAQGLADFVSRVTRDEALDPDEVVILVRQLPQNYFAELEPAFGSSGLRLFNAAGKIGEIVLQDLLVEDASRWIIDVLRLAMVTDARQYWISSQIALRRLWGGSSEDERVQTLLARDLDAFVTQLRCRYAGPPASMDTVASLIGEIADFLGRERMAAAIPSYEQGDWLEQVLRCIATHLHRCSEGSQGWKDALDAYEGVGATPLMTIHKSKGLEYHTVIFVGLDDQAWWNFSKDEHEAKASLFVAFTRAKQRIIFTYCRERGARADIAALYELLQEAGVPSRNMT</sequence>
<gene>
    <name evidence="12" type="ORF">STNY_R03350</name>
</gene>
<keyword evidence="4 10" id="KW-0067">ATP-binding</keyword>
<dbReference type="InterPro" id="IPR014016">
    <property type="entry name" value="UvrD-like_ATP-bd"/>
</dbReference>
<dbReference type="InterPro" id="IPR000212">
    <property type="entry name" value="DNA_helicase_UvrD/REP"/>
</dbReference>
<comment type="catalytic activity">
    <reaction evidence="6">
        <text>Couples ATP hydrolysis with the unwinding of duplex DNA by translocating in the 3'-5' direction.</text>
        <dbReference type="EC" id="5.6.2.4"/>
    </reaction>
</comment>
<keyword evidence="3 10" id="KW-0347">Helicase</keyword>
<keyword evidence="2 10" id="KW-0378">Hydrolase</keyword>
<dbReference type="GO" id="GO:0004386">
    <property type="term" value="F:helicase activity"/>
    <property type="evidence" value="ECO:0007669"/>
    <property type="project" value="UniProtKB-KW"/>
</dbReference>
<dbReference type="Proteomes" id="UP000825066">
    <property type="component" value="Chromosome"/>
</dbReference>
<feature type="binding site" evidence="10">
    <location>
        <begin position="32"/>
        <end position="39"/>
    </location>
    <ligand>
        <name>ATP</name>
        <dbReference type="ChEBI" id="CHEBI:30616"/>
    </ligand>
</feature>
<dbReference type="Pfam" id="PF00580">
    <property type="entry name" value="UvrD-helicase"/>
    <property type="match status" value="1"/>
</dbReference>
<evidence type="ECO:0000256" key="9">
    <source>
        <dbReference type="ARBA" id="ARBA00048988"/>
    </source>
</evidence>
<dbReference type="InterPro" id="IPR014017">
    <property type="entry name" value="DNA_helicase_UvrD-like_C"/>
</dbReference>
<keyword evidence="5" id="KW-0413">Isomerase</keyword>
<evidence type="ECO:0000313" key="12">
    <source>
        <dbReference type="EMBL" id="BCX42187.1"/>
    </source>
</evidence>
<keyword evidence="1 10" id="KW-0547">Nucleotide-binding</keyword>
<accession>A0ABN6GNR5</accession>
<evidence type="ECO:0000256" key="1">
    <source>
        <dbReference type="ARBA" id="ARBA00022741"/>
    </source>
</evidence>
<dbReference type="RefSeq" id="WP_231353159.1">
    <property type="nucleotide sequence ID" value="NZ_AP024684.1"/>
</dbReference>
<comment type="catalytic activity">
    <reaction evidence="9">
        <text>ATP + H2O = ADP + phosphate + H(+)</text>
        <dbReference type="Rhea" id="RHEA:13065"/>
        <dbReference type="ChEBI" id="CHEBI:15377"/>
        <dbReference type="ChEBI" id="CHEBI:15378"/>
        <dbReference type="ChEBI" id="CHEBI:30616"/>
        <dbReference type="ChEBI" id="CHEBI:43474"/>
        <dbReference type="ChEBI" id="CHEBI:456216"/>
        <dbReference type="EC" id="5.6.2.4"/>
    </reaction>
</comment>
<proteinExistence type="predicted"/>
<name>A0ABN6GNR5_9GAMM</name>
<evidence type="ECO:0000256" key="6">
    <source>
        <dbReference type="ARBA" id="ARBA00034617"/>
    </source>
</evidence>
<dbReference type="CDD" id="cd17932">
    <property type="entry name" value="DEXQc_UvrD"/>
    <property type="match status" value="1"/>
</dbReference>
<organism evidence="12 13">
    <name type="scientific">Stenotrophomonas pavanii</name>
    <dbReference type="NCBI Taxonomy" id="487698"/>
    <lineage>
        <taxon>Bacteria</taxon>
        <taxon>Pseudomonadati</taxon>
        <taxon>Pseudomonadota</taxon>
        <taxon>Gammaproteobacteria</taxon>
        <taxon>Lysobacterales</taxon>
        <taxon>Lysobacteraceae</taxon>
        <taxon>Stenotrophomonas</taxon>
    </lineage>
</organism>
<evidence type="ECO:0000256" key="2">
    <source>
        <dbReference type="ARBA" id="ARBA00022801"/>
    </source>
</evidence>
<evidence type="ECO:0000256" key="10">
    <source>
        <dbReference type="PROSITE-ProRule" id="PRU00560"/>
    </source>
</evidence>
<keyword evidence="13" id="KW-1185">Reference proteome</keyword>